<dbReference type="InterPro" id="IPR015000">
    <property type="entry name" value="EipB-like"/>
</dbReference>
<evidence type="ECO:0000256" key="1">
    <source>
        <dbReference type="SAM" id="SignalP"/>
    </source>
</evidence>
<gene>
    <name evidence="2" type="ORF">EHO51_11970</name>
</gene>
<accession>A0A3G8M5W7</accession>
<protein>
    <submittedName>
        <fullName evidence="2">DUF1849 family protein</fullName>
    </submittedName>
</protein>
<dbReference type="KEGG" id="mros:EHO51_11970"/>
<proteinExistence type="predicted"/>
<name>A0A3G8M5W7_9HYPH</name>
<feature type="signal peptide" evidence="1">
    <location>
        <begin position="1"/>
        <end position="22"/>
    </location>
</feature>
<keyword evidence="1" id="KW-0732">Signal</keyword>
<evidence type="ECO:0000313" key="2">
    <source>
        <dbReference type="EMBL" id="AZG77389.1"/>
    </source>
</evidence>
<organism evidence="2 3">
    <name type="scientific">Methylocystis rosea</name>
    <dbReference type="NCBI Taxonomy" id="173366"/>
    <lineage>
        <taxon>Bacteria</taxon>
        <taxon>Pseudomonadati</taxon>
        <taxon>Pseudomonadota</taxon>
        <taxon>Alphaproteobacteria</taxon>
        <taxon>Hyphomicrobiales</taxon>
        <taxon>Methylocystaceae</taxon>
        <taxon>Methylocystis</taxon>
    </lineage>
</organism>
<sequence>MISLRVLAAAICAATPVGQAFAERGLPLANHRAVYDLSLLKSSGAKAPAQARGRIAFDFSGSACEGYVQNFRQITELQPSEGAAKLSDMRSATFEGGDGAEFRFKVETKVDNSRTDEVDGKAKKSADARLAIDLAKPKRTRLELSGPMLFPTEHLRKIVETAAAGEQLLEARVFDGTGDGEKAFDTLTVIGKPTTEPPQEKVARVNALNNIRRWPVAISYFELGKKDGQPIYVLSFDLYENGVSRALKLDYGDFVLRGDMTDLVLQPTPTCKK</sequence>
<dbReference type="EMBL" id="CP034086">
    <property type="protein sequence ID" value="AZG77389.1"/>
    <property type="molecule type" value="Genomic_DNA"/>
</dbReference>
<feature type="chain" id="PRO_5018275203" evidence="1">
    <location>
        <begin position="23"/>
        <end position="273"/>
    </location>
</feature>
<dbReference type="Proteomes" id="UP000273982">
    <property type="component" value="Chromosome"/>
</dbReference>
<evidence type="ECO:0000313" key="3">
    <source>
        <dbReference type="Proteomes" id="UP000273982"/>
    </source>
</evidence>
<dbReference type="Pfam" id="PF08904">
    <property type="entry name" value="EipB_like"/>
    <property type="match status" value="1"/>
</dbReference>
<dbReference type="RefSeq" id="WP_124739089.1">
    <property type="nucleotide sequence ID" value="NZ_CP034086.1"/>
</dbReference>
<reference evidence="2 3" key="1">
    <citation type="submission" date="2018-11" db="EMBL/GenBank/DDBJ databases">
        <title>Genome squencing of methanotrophic bacteria isolated from alkaline groundwater in Korea.</title>
        <authorList>
            <person name="Nguyen L.N."/>
        </authorList>
    </citation>
    <scope>NUCLEOTIDE SEQUENCE [LARGE SCALE GENOMIC DNA]</scope>
    <source>
        <strain evidence="2 3">GW6</strain>
    </source>
</reference>
<dbReference type="AlphaFoldDB" id="A0A3G8M5W7"/>